<evidence type="ECO:0000313" key="2">
    <source>
        <dbReference type="WBParaSite" id="PS1159_v2.g13669.t1"/>
    </source>
</evidence>
<protein>
    <submittedName>
        <fullName evidence="2">Rapamycin-insensitive companion of mTOR domain-containing protein</fullName>
    </submittedName>
</protein>
<dbReference type="Proteomes" id="UP000887580">
    <property type="component" value="Unplaced"/>
</dbReference>
<proteinExistence type="predicted"/>
<reference evidence="2" key="1">
    <citation type="submission" date="2022-11" db="UniProtKB">
        <authorList>
            <consortium name="WormBaseParasite"/>
        </authorList>
    </citation>
    <scope>IDENTIFICATION</scope>
</reference>
<evidence type="ECO:0000313" key="1">
    <source>
        <dbReference type="Proteomes" id="UP000887580"/>
    </source>
</evidence>
<dbReference type="WBParaSite" id="PS1159_v2.g13669.t1">
    <property type="protein sequence ID" value="PS1159_v2.g13669.t1"/>
    <property type="gene ID" value="PS1159_v2.g13669"/>
</dbReference>
<sequence>MLPNIYNSRFLDLLTSTTSIEYVKLIVSSLSYTQKGSFSRGIFETALTSTDEISRKWCTRFLAVLAGTRTIPDFGEWGMKLLIGQLGDRCGKVVRHAVRLLHFWLPKYPEALTFLSRSCLEPLGSAGTLLKTHIFASEKIVSSLMEETREAIEHWLNSYHEEYVSIIEEDLKVALLNVKKSIKGTYARPSNEKFDKYGVPMPVHLFGQLAKHSVGRGLLFQSNIPAFLLKILIETGVSTEAEILKVKAALLSLGHIAGNLPSGFFDSLLLPDTVPIICRYAEECPTLSVRGTAIWSLNLIGQTEDGARQLAFLGWESNRHTHVVDEVCSQFCDQSVMSSSKLLRRRSRAKSLSSNIYCLDKIQSLITKTSSSTNLAMNSSRPRSKSIEQKSFPIRRILSDSHIALPVVGRKKQIKKKEKLSATKSVPYSDTVRPDRTFTHESAVTSGFGSVSQEENQQQNKDFQQSVIVGSEYLQSPKIQRYLNHITKFQDQPIPKKPEEFAPSSMRNFTNPFILSDLNEKSGEISYSFIDNDLITSGTSADSINAKPFGIERQLGRIDRELMVETEAKVQQHFSSIYRTQHGIPSFAQRTLLRIPNRTNSEICYSFLSRSELKNLQNYREMLSGGSEWHPNDSLQQYKAIGCIINWTVVALPCQIDLILKKIFNIKQSEAQKDFLPTSAKHDKGSAQRCFNCQKRIQNGQQIIHYTSIDSAQRNDILRFVSLFEIRGNFIQRQLLKQYGDDVQKAFENPCLYSDVIELMTELNLSSQSRKQLHKLFSEAFILK</sequence>
<accession>A0AC35F4A4</accession>
<organism evidence="1 2">
    <name type="scientific">Panagrolaimus sp. PS1159</name>
    <dbReference type="NCBI Taxonomy" id="55785"/>
    <lineage>
        <taxon>Eukaryota</taxon>
        <taxon>Metazoa</taxon>
        <taxon>Ecdysozoa</taxon>
        <taxon>Nematoda</taxon>
        <taxon>Chromadorea</taxon>
        <taxon>Rhabditida</taxon>
        <taxon>Tylenchina</taxon>
        <taxon>Panagrolaimomorpha</taxon>
        <taxon>Panagrolaimoidea</taxon>
        <taxon>Panagrolaimidae</taxon>
        <taxon>Panagrolaimus</taxon>
    </lineage>
</organism>
<name>A0AC35F4A4_9BILA</name>